<dbReference type="InterPro" id="IPR000073">
    <property type="entry name" value="AB_hydrolase_1"/>
</dbReference>
<name>A0A9P4NBS6_9PLEO</name>
<organism evidence="3 4">
    <name type="scientific">Lojkania enalia</name>
    <dbReference type="NCBI Taxonomy" id="147567"/>
    <lineage>
        <taxon>Eukaryota</taxon>
        <taxon>Fungi</taxon>
        <taxon>Dikarya</taxon>
        <taxon>Ascomycota</taxon>
        <taxon>Pezizomycotina</taxon>
        <taxon>Dothideomycetes</taxon>
        <taxon>Pleosporomycetidae</taxon>
        <taxon>Pleosporales</taxon>
        <taxon>Pleosporales incertae sedis</taxon>
        <taxon>Lojkania</taxon>
    </lineage>
</organism>
<dbReference type="Proteomes" id="UP000800093">
    <property type="component" value="Unassembled WGS sequence"/>
</dbReference>
<feature type="region of interest" description="Disordered" evidence="1">
    <location>
        <begin position="94"/>
        <end position="114"/>
    </location>
</feature>
<evidence type="ECO:0000256" key="1">
    <source>
        <dbReference type="SAM" id="MobiDB-lite"/>
    </source>
</evidence>
<keyword evidence="4" id="KW-1185">Reference proteome</keyword>
<dbReference type="Gene3D" id="3.40.50.1820">
    <property type="entry name" value="alpha/beta hydrolase"/>
    <property type="match status" value="1"/>
</dbReference>
<gene>
    <name evidence="3" type="ORF">CC78DRAFT_192653</name>
</gene>
<evidence type="ECO:0000259" key="2">
    <source>
        <dbReference type="Pfam" id="PF12697"/>
    </source>
</evidence>
<evidence type="ECO:0000313" key="4">
    <source>
        <dbReference type="Proteomes" id="UP000800093"/>
    </source>
</evidence>
<comment type="caution">
    <text evidence="3">The sequence shown here is derived from an EMBL/GenBank/DDBJ whole genome shotgun (WGS) entry which is preliminary data.</text>
</comment>
<evidence type="ECO:0000313" key="3">
    <source>
        <dbReference type="EMBL" id="KAF2270135.1"/>
    </source>
</evidence>
<dbReference type="AlphaFoldDB" id="A0A9P4NBS6"/>
<sequence>MSGSSSQEELSPFPSSEVSSVILEGKPSARIHYTYYPASNSTAIHPNPFSKTLTVFLNGLIMPRSSWEACITSFIESRINSELPYPALLSYDRYGQGDSDPDPDDEEPPPSHGHDIMSVVRALRQFLLQIWKEHLDISNPTQFPSLIFVCNSIGCAVSRLFAQTYPGTVSGMLFLDSIMANSDFVSIWPDPDATGFDPHTLPPGVSVKDVCDTRDKYRRIFHPDVPNMENFSRRNLAKLLPSSSGPSLEGFGGVGPYLTVAGHDWEEFAVQCFASELQTPKILTMTYLNPAWQKYNEGLVNITDEDKAIGPIIAVGCGHFVQKDGPKFVSDELCNLLDRVVNRNEQLKERDGG</sequence>
<proteinExistence type="predicted"/>
<dbReference type="OrthoDB" id="3466836at2759"/>
<dbReference type="Pfam" id="PF12697">
    <property type="entry name" value="Abhydrolase_6"/>
    <property type="match status" value="1"/>
</dbReference>
<feature type="compositionally biased region" description="Acidic residues" evidence="1">
    <location>
        <begin position="99"/>
        <end position="108"/>
    </location>
</feature>
<accession>A0A9P4NBS6</accession>
<dbReference type="EMBL" id="ML986580">
    <property type="protein sequence ID" value="KAF2270135.1"/>
    <property type="molecule type" value="Genomic_DNA"/>
</dbReference>
<dbReference type="InterPro" id="IPR029058">
    <property type="entry name" value="AB_hydrolase_fold"/>
</dbReference>
<protein>
    <recommendedName>
        <fullName evidence="2">AB hydrolase-1 domain-containing protein</fullName>
    </recommendedName>
</protein>
<feature type="domain" description="AB hydrolase-1" evidence="2">
    <location>
        <begin position="55"/>
        <end position="330"/>
    </location>
</feature>
<dbReference type="SUPFAM" id="SSF53474">
    <property type="entry name" value="alpha/beta-Hydrolases"/>
    <property type="match status" value="1"/>
</dbReference>
<reference evidence="4" key="1">
    <citation type="journal article" date="2020" name="Stud. Mycol.">
        <title>101 Dothideomycetes genomes: A test case for predicting lifestyles and emergence of pathogens.</title>
        <authorList>
            <person name="Haridas S."/>
            <person name="Albert R."/>
            <person name="Binder M."/>
            <person name="Bloem J."/>
            <person name="LaButti K."/>
            <person name="Salamov A."/>
            <person name="Andreopoulos B."/>
            <person name="Baker S."/>
            <person name="Barry K."/>
            <person name="Bills G."/>
            <person name="Bluhm B."/>
            <person name="Cannon C."/>
            <person name="Castanera R."/>
            <person name="Culley D."/>
            <person name="Daum C."/>
            <person name="Ezra D."/>
            <person name="Gonzalez J."/>
            <person name="Henrissat B."/>
            <person name="Kuo A."/>
            <person name="Liang C."/>
            <person name="Lipzen A."/>
            <person name="Lutzoni F."/>
            <person name="Magnuson J."/>
            <person name="Mondo S."/>
            <person name="Nolan M."/>
            <person name="Ohm R."/>
            <person name="Pangilinan J."/>
            <person name="Park H.-J."/>
            <person name="Ramirez L."/>
            <person name="Alfaro M."/>
            <person name="Sun H."/>
            <person name="Tritt A."/>
            <person name="Yoshinaga Y."/>
            <person name="Zwiers L.-H."/>
            <person name="Turgeon B."/>
            <person name="Goodwin S."/>
            <person name="Spatafora J."/>
            <person name="Crous P."/>
            <person name="Grigoriev I."/>
        </authorList>
    </citation>
    <scope>NUCLEOTIDE SEQUENCE [LARGE SCALE GENOMIC DNA]</scope>
    <source>
        <strain evidence="4">CBS 304.66</strain>
    </source>
</reference>